<reference evidence="1" key="1">
    <citation type="journal article" date="2016" name="ISME J.">
        <title>Chasing the elusive Euryarchaeota class WSA2: genomes reveal a uniquely fastidious methyl-reducing methanogen.</title>
        <authorList>
            <person name="Nobu M.K."/>
            <person name="Narihiro T."/>
            <person name="Kuroda K."/>
            <person name="Mei R."/>
            <person name="Liu W.T."/>
        </authorList>
    </citation>
    <scope>NUCLEOTIDE SEQUENCE [LARGE SCALE GENOMIC DNA]</scope>
    <source>
        <strain evidence="1">ADurb1213_Bin02801</strain>
    </source>
</reference>
<protein>
    <submittedName>
        <fullName evidence="1">Uncharacterized protein</fullName>
    </submittedName>
</protein>
<organism evidence="1">
    <name type="scientific">Candidatus Methanofastidiosum methylothiophilum</name>
    <dbReference type="NCBI Taxonomy" id="1705564"/>
    <lineage>
        <taxon>Archaea</taxon>
        <taxon>Methanobacteriati</taxon>
        <taxon>Methanobacteriota</taxon>
        <taxon>Stenosarchaea group</taxon>
        <taxon>Candidatus Methanofastidiosia</taxon>
        <taxon>Candidatus Methanofastidiosales</taxon>
        <taxon>Candidatus Methanofastidiosaceae</taxon>
        <taxon>Candidatus Methanofastidiosum</taxon>
    </lineage>
</organism>
<comment type="caution">
    <text evidence="1">The sequence shown here is derived from an EMBL/GenBank/DDBJ whole genome shotgun (WGS) entry which is preliminary data.</text>
</comment>
<dbReference type="AlphaFoldDB" id="A0A150JK59"/>
<proteinExistence type="predicted"/>
<gene>
    <name evidence="1" type="ORF">APG09_01005</name>
</gene>
<name>A0A150JK59_9EURY</name>
<accession>A0A150JK59</accession>
<evidence type="ECO:0000313" key="1">
    <source>
        <dbReference type="EMBL" id="KYC57478.1"/>
    </source>
</evidence>
<dbReference type="EMBL" id="LNJE01000011">
    <property type="protein sequence ID" value="KYC57478.1"/>
    <property type="molecule type" value="Genomic_DNA"/>
</dbReference>
<sequence length="43" mass="5114">MKEDYYIILMDQNTTFGRNMCSIQALQIYKLKDKKNEANPKSQ</sequence>